<name>T1EL10_HELRO</name>
<reference evidence="4" key="1">
    <citation type="submission" date="2012-12" db="EMBL/GenBank/DDBJ databases">
        <authorList>
            <person name="Hellsten U."/>
            <person name="Grimwood J."/>
            <person name="Chapman J.A."/>
            <person name="Shapiro H."/>
            <person name="Aerts A."/>
            <person name="Otillar R.P."/>
            <person name="Terry A.Y."/>
            <person name="Boore J.L."/>
            <person name="Simakov O."/>
            <person name="Marletaz F."/>
            <person name="Cho S.-J."/>
            <person name="Edsinger-Gonzales E."/>
            <person name="Havlak P."/>
            <person name="Kuo D.-H."/>
            <person name="Larsson T."/>
            <person name="Lv J."/>
            <person name="Arendt D."/>
            <person name="Savage R."/>
            <person name="Osoegawa K."/>
            <person name="de Jong P."/>
            <person name="Lindberg D.R."/>
            <person name="Seaver E.C."/>
            <person name="Weisblat D.A."/>
            <person name="Putnam N.H."/>
            <person name="Grigoriev I.V."/>
            <person name="Rokhsar D.S."/>
        </authorList>
    </citation>
    <scope>NUCLEOTIDE SEQUENCE</scope>
</reference>
<dbReference type="GeneID" id="20197260"/>
<dbReference type="EMBL" id="AMQM01007412">
    <property type="status" value="NOT_ANNOTATED_CDS"/>
    <property type="molecule type" value="Genomic_DNA"/>
</dbReference>
<dbReference type="KEGG" id="hro:HELRODRAFT_153203"/>
<gene>
    <name evidence="3" type="primary">20197260</name>
    <name evidence="2" type="ORF">HELRODRAFT_153203</name>
</gene>
<evidence type="ECO:0000313" key="4">
    <source>
        <dbReference type="Proteomes" id="UP000015101"/>
    </source>
</evidence>
<reference evidence="3" key="3">
    <citation type="submission" date="2015-06" db="UniProtKB">
        <authorList>
            <consortium name="EnsemblMetazoa"/>
        </authorList>
    </citation>
    <scope>IDENTIFICATION</scope>
</reference>
<keyword evidence="4" id="KW-1185">Reference proteome</keyword>
<protein>
    <recommendedName>
        <fullName evidence="1">HAT C-terminal dimerisation domain-containing protein</fullName>
    </recommendedName>
</protein>
<feature type="domain" description="HAT C-terminal dimerisation" evidence="1">
    <location>
        <begin position="2"/>
        <end position="55"/>
    </location>
</feature>
<dbReference type="Pfam" id="PF05699">
    <property type="entry name" value="Dimer_Tnp_hAT"/>
    <property type="match status" value="1"/>
</dbReference>
<dbReference type="EMBL" id="KB097612">
    <property type="protein sequence ID" value="ESN93396.1"/>
    <property type="molecule type" value="Genomic_DNA"/>
</dbReference>
<dbReference type="OMA" id="CDVALKY"/>
<organism evidence="3 4">
    <name type="scientific">Helobdella robusta</name>
    <name type="common">Californian leech</name>
    <dbReference type="NCBI Taxonomy" id="6412"/>
    <lineage>
        <taxon>Eukaryota</taxon>
        <taxon>Metazoa</taxon>
        <taxon>Spiralia</taxon>
        <taxon>Lophotrochozoa</taxon>
        <taxon>Annelida</taxon>
        <taxon>Clitellata</taxon>
        <taxon>Hirudinea</taxon>
        <taxon>Rhynchobdellida</taxon>
        <taxon>Glossiphoniidae</taxon>
        <taxon>Helobdella</taxon>
    </lineage>
</organism>
<dbReference type="PANTHER" id="PTHR47611:SF3">
    <property type="entry name" value="HAT C-TERMINAL DIMERISATION DOMAIN-CONTAINING PROTEIN"/>
    <property type="match status" value="1"/>
</dbReference>
<dbReference type="PANTHER" id="PTHR47611">
    <property type="entry name" value="HAT DIMERISATION DOMAIN, C-TERMINAL"/>
    <property type="match status" value="1"/>
</dbReference>
<accession>T1EL10</accession>
<dbReference type="HOGENOM" id="CLU_009123_17_2_1"/>
<dbReference type="AlphaFoldDB" id="T1EL10"/>
<proteinExistence type="predicted"/>
<dbReference type="Proteomes" id="UP000015101">
    <property type="component" value="Unassembled WGS sequence"/>
</dbReference>
<evidence type="ECO:0000259" key="1">
    <source>
        <dbReference type="Pfam" id="PF05699"/>
    </source>
</evidence>
<dbReference type="InParanoid" id="T1EL10"/>
<reference evidence="2 4" key="2">
    <citation type="journal article" date="2013" name="Nature">
        <title>Insights into bilaterian evolution from three spiralian genomes.</title>
        <authorList>
            <person name="Simakov O."/>
            <person name="Marletaz F."/>
            <person name="Cho S.J."/>
            <person name="Edsinger-Gonzales E."/>
            <person name="Havlak P."/>
            <person name="Hellsten U."/>
            <person name="Kuo D.H."/>
            <person name="Larsson T."/>
            <person name="Lv J."/>
            <person name="Arendt D."/>
            <person name="Savage R."/>
            <person name="Osoegawa K."/>
            <person name="de Jong P."/>
            <person name="Grimwood J."/>
            <person name="Chapman J.A."/>
            <person name="Shapiro H."/>
            <person name="Aerts A."/>
            <person name="Otillar R.P."/>
            <person name="Terry A.Y."/>
            <person name="Boore J.L."/>
            <person name="Grigoriev I.V."/>
            <person name="Lindberg D.R."/>
            <person name="Seaver E.C."/>
            <person name="Weisblat D.A."/>
            <person name="Putnam N.H."/>
            <person name="Rokhsar D.S."/>
        </authorList>
    </citation>
    <scope>NUCLEOTIDE SEQUENCE</scope>
</reference>
<dbReference type="InterPro" id="IPR008906">
    <property type="entry name" value="HATC_C_dom"/>
</dbReference>
<dbReference type="EnsemblMetazoa" id="HelroT153203">
    <property type="protein sequence ID" value="HelroP153203"/>
    <property type="gene ID" value="HelroG153203"/>
</dbReference>
<sequence length="62" mass="6925">SQFPCLEPAARKYLSAPPTSVASEQLFSSAGQIYADRRSNLLGENVEKLLFLAYNIRIFGFK</sequence>
<dbReference type="InterPro" id="IPR012337">
    <property type="entry name" value="RNaseH-like_sf"/>
</dbReference>
<evidence type="ECO:0000313" key="3">
    <source>
        <dbReference type="EnsemblMetazoa" id="HelroP153203"/>
    </source>
</evidence>
<dbReference type="CTD" id="20197260"/>
<dbReference type="SUPFAM" id="SSF53098">
    <property type="entry name" value="Ribonuclease H-like"/>
    <property type="match status" value="1"/>
</dbReference>
<dbReference type="OrthoDB" id="10023994at2759"/>
<dbReference type="RefSeq" id="XP_009028465.1">
    <property type="nucleotide sequence ID" value="XM_009030217.1"/>
</dbReference>
<evidence type="ECO:0000313" key="2">
    <source>
        <dbReference type="EMBL" id="ESN93396.1"/>
    </source>
</evidence>
<dbReference type="GO" id="GO:0046983">
    <property type="term" value="F:protein dimerization activity"/>
    <property type="evidence" value="ECO:0007669"/>
    <property type="project" value="InterPro"/>
</dbReference>